<evidence type="ECO:0000313" key="2">
    <source>
        <dbReference type="Proteomes" id="UP000266723"/>
    </source>
</evidence>
<comment type="caution">
    <text evidence="1">The sequence shown here is derived from an EMBL/GenBank/DDBJ whole genome shotgun (WGS) entry which is preliminary data.</text>
</comment>
<name>A0ABQ7BFG5_BRACR</name>
<dbReference type="InterPro" id="IPR011990">
    <property type="entry name" value="TPR-like_helical_dom_sf"/>
</dbReference>
<sequence>MVYMTSVPFTLAKRFVSRFSTTIPLFKGLKKRDNGKLQKEEKLERLAPLLDYAHRVDNRFVCSVLDMDVDIIAKITFFKWAGRCGNFQPNRSTYMAFLHCLVEEARNLDDSSDVTESMAIVKEIVDKALLLLEEMDEGGLPPFPKVYRSFVNTLGKANELSKEEKENHRNVIIKHFGKHGKLKEAVVVDLLKDQGSGLDVNALMSGTVKNILSPLRLYLLKF</sequence>
<evidence type="ECO:0000313" key="1">
    <source>
        <dbReference type="EMBL" id="KAF3530959.1"/>
    </source>
</evidence>
<reference evidence="1 2" key="1">
    <citation type="journal article" date="2020" name="BMC Genomics">
        <title>Intraspecific diversification of the crop wild relative Brassica cretica Lam. using demographic model selection.</title>
        <authorList>
            <person name="Kioukis A."/>
            <person name="Michalopoulou V.A."/>
            <person name="Briers L."/>
            <person name="Pirintsos S."/>
            <person name="Studholme D.J."/>
            <person name="Pavlidis P."/>
            <person name="Sarris P.F."/>
        </authorList>
    </citation>
    <scope>NUCLEOTIDE SEQUENCE [LARGE SCALE GENOMIC DNA]</scope>
    <source>
        <strain evidence="2">cv. PFS-1207/04</strain>
    </source>
</reference>
<protein>
    <submittedName>
        <fullName evidence="1">Uncharacterized protein</fullName>
    </submittedName>
</protein>
<proteinExistence type="predicted"/>
<dbReference type="EMBL" id="QGKV02001507">
    <property type="protein sequence ID" value="KAF3530959.1"/>
    <property type="molecule type" value="Genomic_DNA"/>
</dbReference>
<dbReference type="Gene3D" id="1.25.40.10">
    <property type="entry name" value="Tetratricopeptide repeat domain"/>
    <property type="match status" value="1"/>
</dbReference>
<dbReference type="Proteomes" id="UP000266723">
    <property type="component" value="Unassembled WGS sequence"/>
</dbReference>
<accession>A0ABQ7BFG5</accession>
<organism evidence="1 2">
    <name type="scientific">Brassica cretica</name>
    <name type="common">Mustard</name>
    <dbReference type="NCBI Taxonomy" id="69181"/>
    <lineage>
        <taxon>Eukaryota</taxon>
        <taxon>Viridiplantae</taxon>
        <taxon>Streptophyta</taxon>
        <taxon>Embryophyta</taxon>
        <taxon>Tracheophyta</taxon>
        <taxon>Spermatophyta</taxon>
        <taxon>Magnoliopsida</taxon>
        <taxon>eudicotyledons</taxon>
        <taxon>Gunneridae</taxon>
        <taxon>Pentapetalae</taxon>
        <taxon>rosids</taxon>
        <taxon>malvids</taxon>
        <taxon>Brassicales</taxon>
        <taxon>Brassicaceae</taxon>
        <taxon>Brassiceae</taxon>
        <taxon>Brassica</taxon>
    </lineage>
</organism>
<keyword evidence="2" id="KW-1185">Reference proteome</keyword>
<gene>
    <name evidence="1" type="ORF">DY000_02042940</name>
</gene>